<keyword evidence="2" id="KW-0732">Signal</keyword>
<dbReference type="RefSeq" id="WP_104370800.1">
    <property type="nucleotide sequence ID" value="NZ_BFAV01000019.1"/>
</dbReference>
<dbReference type="SUPFAM" id="SSF88713">
    <property type="entry name" value="Glycoside hydrolase/deacetylase"/>
    <property type="match status" value="1"/>
</dbReference>
<keyword evidence="5" id="KW-1185">Reference proteome</keyword>
<organism evidence="4 5">
    <name type="scientific">Desulfocucumis palustris</name>
    <dbReference type="NCBI Taxonomy" id="1898651"/>
    <lineage>
        <taxon>Bacteria</taxon>
        <taxon>Bacillati</taxon>
        <taxon>Bacillota</taxon>
        <taxon>Clostridia</taxon>
        <taxon>Eubacteriales</taxon>
        <taxon>Desulfocucumaceae</taxon>
        <taxon>Desulfocucumis</taxon>
    </lineage>
</organism>
<sequence length="338" mass="36910">MKKKALLTAMAILFCILPLVAGCSLFSQEKGSEKKVVLSTNNEQPGHQTGSTSNTLPVSPPAPDKNAQPQAEPEPEPDHNNSAGPPEAPLDKNNGEKTPEEAEQPPQAPPSPGSNNKNIKTVYLTFDDGPNSHFTEKVLGILDKEQVKASFMVIGTNVLKNSELIKQMVAQGHTVANHTYSHDYQYIYGSPENFMADLEKNREILKSLTGKDTLIFRAPGGPARLTKPYWDKLQEKGYKSISWNITGGDSDPAGVTPEQVYNNVASGLDKVEKAHLTPIVLLHDGSQLSSLEAKPGTATYYYIQSRNSVVTALPDIIHLFKEKGYTFVTVDENTPNAW</sequence>
<dbReference type="InterPro" id="IPR050248">
    <property type="entry name" value="Polysacc_deacetylase_ArnD"/>
</dbReference>
<feature type="signal peptide" evidence="2">
    <location>
        <begin position="1"/>
        <end position="21"/>
    </location>
</feature>
<protein>
    <submittedName>
        <fullName evidence="4">Peptidoglycan N-acetylglucosamine deacetylase</fullName>
    </submittedName>
</protein>
<dbReference type="InterPro" id="IPR002509">
    <property type="entry name" value="NODB_dom"/>
</dbReference>
<comment type="caution">
    <text evidence="4">The sequence shown here is derived from an EMBL/GenBank/DDBJ whole genome shotgun (WGS) entry which is preliminary data.</text>
</comment>
<dbReference type="PANTHER" id="PTHR10587">
    <property type="entry name" value="GLYCOSYL TRANSFERASE-RELATED"/>
    <property type="match status" value="1"/>
</dbReference>
<dbReference type="Pfam" id="PF01522">
    <property type="entry name" value="Polysacc_deac_1"/>
    <property type="match status" value="1"/>
</dbReference>
<feature type="domain" description="NodB homology" evidence="3">
    <location>
        <begin position="120"/>
        <end position="328"/>
    </location>
</feature>
<gene>
    <name evidence="4" type="ORF">DCCM_0437</name>
</gene>
<dbReference type="CDD" id="cd10944">
    <property type="entry name" value="CE4_SmPgdA_like"/>
    <property type="match status" value="1"/>
</dbReference>
<dbReference type="InterPro" id="IPR011330">
    <property type="entry name" value="Glyco_hydro/deAcase_b/a-brl"/>
</dbReference>
<evidence type="ECO:0000259" key="3">
    <source>
        <dbReference type="PROSITE" id="PS51677"/>
    </source>
</evidence>
<evidence type="ECO:0000313" key="4">
    <source>
        <dbReference type="EMBL" id="GBF32246.1"/>
    </source>
</evidence>
<dbReference type="Proteomes" id="UP000239549">
    <property type="component" value="Unassembled WGS sequence"/>
</dbReference>
<feature type="chain" id="PRO_5039383567" evidence="2">
    <location>
        <begin position="22"/>
        <end position="338"/>
    </location>
</feature>
<feature type="compositionally biased region" description="Basic and acidic residues" evidence="1">
    <location>
        <begin position="89"/>
        <end position="100"/>
    </location>
</feature>
<dbReference type="PROSITE" id="PS51257">
    <property type="entry name" value="PROKAR_LIPOPROTEIN"/>
    <property type="match status" value="1"/>
</dbReference>
<evidence type="ECO:0000256" key="1">
    <source>
        <dbReference type="SAM" id="MobiDB-lite"/>
    </source>
</evidence>
<proteinExistence type="predicted"/>
<dbReference type="AlphaFoldDB" id="A0A2L2XDD9"/>
<accession>A0A2L2XDD9</accession>
<dbReference type="GO" id="GO:0005975">
    <property type="term" value="P:carbohydrate metabolic process"/>
    <property type="evidence" value="ECO:0007669"/>
    <property type="project" value="InterPro"/>
</dbReference>
<evidence type="ECO:0000256" key="2">
    <source>
        <dbReference type="SAM" id="SignalP"/>
    </source>
</evidence>
<evidence type="ECO:0000313" key="5">
    <source>
        <dbReference type="Proteomes" id="UP000239549"/>
    </source>
</evidence>
<feature type="region of interest" description="Disordered" evidence="1">
    <location>
        <begin position="36"/>
        <end position="119"/>
    </location>
</feature>
<dbReference type="PROSITE" id="PS51677">
    <property type="entry name" value="NODB"/>
    <property type="match status" value="1"/>
</dbReference>
<dbReference type="PANTHER" id="PTHR10587:SF125">
    <property type="entry name" value="POLYSACCHARIDE DEACETYLASE YHEN-RELATED"/>
    <property type="match status" value="1"/>
</dbReference>
<reference evidence="5" key="1">
    <citation type="submission" date="2018-02" db="EMBL/GenBank/DDBJ databases">
        <title>Genome sequence of Desulfocucumis palustris strain NAW-5.</title>
        <authorList>
            <person name="Watanabe M."/>
            <person name="Kojima H."/>
            <person name="Fukui M."/>
        </authorList>
    </citation>
    <scope>NUCLEOTIDE SEQUENCE [LARGE SCALE GENOMIC DNA]</scope>
    <source>
        <strain evidence="5">NAW-5</strain>
    </source>
</reference>
<name>A0A2L2XDD9_9FIRM</name>
<dbReference type="GO" id="GO:0016810">
    <property type="term" value="F:hydrolase activity, acting on carbon-nitrogen (but not peptide) bonds"/>
    <property type="evidence" value="ECO:0007669"/>
    <property type="project" value="InterPro"/>
</dbReference>
<feature type="compositionally biased region" description="Polar residues" evidence="1">
    <location>
        <begin position="38"/>
        <end position="57"/>
    </location>
</feature>
<dbReference type="Gene3D" id="3.20.20.370">
    <property type="entry name" value="Glycoside hydrolase/deacetylase"/>
    <property type="match status" value="1"/>
</dbReference>
<dbReference type="OrthoDB" id="61520at2"/>
<dbReference type="EMBL" id="BFAV01000019">
    <property type="protein sequence ID" value="GBF32246.1"/>
    <property type="molecule type" value="Genomic_DNA"/>
</dbReference>